<dbReference type="OrthoDB" id="964913at2"/>
<gene>
    <name evidence="1" type="ORF">TRL7639_04180</name>
</gene>
<dbReference type="AlphaFoldDB" id="A0A1Y5TST7"/>
<accession>A0A1Y5TST7</accession>
<sequence>MSDADNACIDQLRTVGGPDGASGTVLSSEFSEAGTLVMLKDGGGTIWRCIAYKDGAIGELSVVEGADDGGGAMAGSGASKPTTDTQRVRFDAGTTGAEISASLAPGSSTRYVLGAQDGQFLYVRVAPRSGSLGYLIYNPDGSALLDFMTPDKEYRGQLWQSGDHVIEVVNNGSSEASYNVIFGIE</sequence>
<dbReference type="Gene3D" id="2.60.120.380">
    <property type="match status" value="1"/>
</dbReference>
<organism evidence="1 2">
    <name type="scientific">Falsiruegeria litorea R37</name>
    <dbReference type="NCBI Taxonomy" id="1200284"/>
    <lineage>
        <taxon>Bacteria</taxon>
        <taxon>Pseudomonadati</taxon>
        <taxon>Pseudomonadota</taxon>
        <taxon>Alphaproteobacteria</taxon>
        <taxon>Rhodobacterales</taxon>
        <taxon>Roseobacteraceae</taxon>
        <taxon>Falsiruegeria</taxon>
    </lineage>
</organism>
<dbReference type="Proteomes" id="UP000193077">
    <property type="component" value="Unassembled WGS sequence"/>
</dbReference>
<protein>
    <submittedName>
        <fullName evidence="1">Uncharacterized protein</fullName>
    </submittedName>
</protein>
<dbReference type="EMBL" id="FWFO01000005">
    <property type="protein sequence ID" value="SLN70602.1"/>
    <property type="molecule type" value="Genomic_DNA"/>
</dbReference>
<keyword evidence="2" id="KW-1185">Reference proteome</keyword>
<dbReference type="RefSeq" id="WP_085797816.1">
    <property type="nucleotide sequence ID" value="NZ_FWFO01000005.1"/>
</dbReference>
<proteinExistence type="predicted"/>
<evidence type="ECO:0000313" key="1">
    <source>
        <dbReference type="EMBL" id="SLN70602.1"/>
    </source>
</evidence>
<reference evidence="1 2" key="1">
    <citation type="submission" date="2017-03" db="EMBL/GenBank/DDBJ databases">
        <authorList>
            <person name="Afonso C.L."/>
            <person name="Miller P.J."/>
            <person name="Scott M.A."/>
            <person name="Spackman E."/>
            <person name="Goraichik I."/>
            <person name="Dimitrov K.M."/>
            <person name="Suarez D.L."/>
            <person name="Swayne D.E."/>
        </authorList>
    </citation>
    <scope>NUCLEOTIDE SEQUENCE [LARGE SCALE GENOMIC DNA]</scope>
    <source>
        <strain evidence="1 2">CECT 7639</strain>
    </source>
</reference>
<evidence type="ECO:0000313" key="2">
    <source>
        <dbReference type="Proteomes" id="UP000193077"/>
    </source>
</evidence>
<name>A0A1Y5TST7_9RHOB</name>